<feature type="transmembrane region" description="Helical" evidence="8">
    <location>
        <begin position="231"/>
        <end position="251"/>
    </location>
</feature>
<proteinExistence type="inferred from homology"/>
<evidence type="ECO:0000256" key="6">
    <source>
        <dbReference type="ARBA" id="ARBA00022989"/>
    </source>
</evidence>
<evidence type="ECO:0000256" key="2">
    <source>
        <dbReference type="ARBA" id="ARBA00007362"/>
    </source>
</evidence>
<evidence type="ECO:0000256" key="7">
    <source>
        <dbReference type="ARBA" id="ARBA00023136"/>
    </source>
</evidence>
<comment type="caution">
    <text evidence="10">The sequence shown here is derived from an EMBL/GenBank/DDBJ whole genome shotgun (WGS) entry which is preliminary data.</text>
</comment>
<feature type="transmembrane region" description="Helical" evidence="8">
    <location>
        <begin position="93"/>
        <end position="112"/>
    </location>
</feature>
<organism evidence="10 11">
    <name type="scientific">Devosia honganensis</name>
    <dbReference type="NCBI Taxonomy" id="1610527"/>
    <lineage>
        <taxon>Bacteria</taxon>
        <taxon>Pseudomonadati</taxon>
        <taxon>Pseudomonadota</taxon>
        <taxon>Alphaproteobacteria</taxon>
        <taxon>Hyphomicrobiales</taxon>
        <taxon>Devosiaceae</taxon>
        <taxon>Devosia</taxon>
    </lineage>
</organism>
<dbReference type="Proteomes" id="UP001595613">
    <property type="component" value="Unassembled WGS sequence"/>
</dbReference>
<keyword evidence="6 8" id="KW-1133">Transmembrane helix</keyword>
<dbReference type="InterPro" id="IPR037185">
    <property type="entry name" value="EmrE-like"/>
</dbReference>
<comment type="similarity">
    <text evidence="2">Belongs to the EamA transporter family.</text>
</comment>
<feature type="transmembrane region" description="Helical" evidence="8">
    <location>
        <begin position="148"/>
        <end position="164"/>
    </location>
</feature>
<keyword evidence="3" id="KW-0813">Transport</keyword>
<dbReference type="EMBL" id="JBHRYD010000001">
    <property type="protein sequence ID" value="MFC3703296.1"/>
    <property type="molecule type" value="Genomic_DNA"/>
</dbReference>
<feature type="domain" description="EamA" evidence="9">
    <location>
        <begin position="28"/>
        <end position="162"/>
    </location>
</feature>
<feature type="transmembrane region" description="Helical" evidence="8">
    <location>
        <begin position="287"/>
        <end position="304"/>
    </location>
</feature>
<dbReference type="PANTHER" id="PTHR22911">
    <property type="entry name" value="ACYL-MALONYL CONDENSING ENZYME-RELATED"/>
    <property type="match status" value="1"/>
</dbReference>
<evidence type="ECO:0000256" key="4">
    <source>
        <dbReference type="ARBA" id="ARBA00022475"/>
    </source>
</evidence>
<dbReference type="SUPFAM" id="SSF103481">
    <property type="entry name" value="Multidrug resistance efflux transporter EmrE"/>
    <property type="match status" value="2"/>
</dbReference>
<evidence type="ECO:0000313" key="10">
    <source>
        <dbReference type="EMBL" id="MFC3703296.1"/>
    </source>
</evidence>
<feature type="transmembrane region" description="Helical" evidence="8">
    <location>
        <begin position="30"/>
        <end position="50"/>
    </location>
</feature>
<gene>
    <name evidence="10" type="primary">rarD</name>
    <name evidence="10" type="ORF">ACFOOL_00840</name>
</gene>
<keyword evidence="4" id="KW-1003">Cell membrane</keyword>
<dbReference type="Pfam" id="PF00892">
    <property type="entry name" value="EamA"/>
    <property type="match status" value="1"/>
</dbReference>
<dbReference type="PANTHER" id="PTHR22911:SF137">
    <property type="entry name" value="SOLUTE CARRIER FAMILY 35 MEMBER G2-RELATED"/>
    <property type="match status" value="1"/>
</dbReference>
<evidence type="ECO:0000256" key="1">
    <source>
        <dbReference type="ARBA" id="ARBA00004651"/>
    </source>
</evidence>
<evidence type="ECO:0000256" key="8">
    <source>
        <dbReference type="SAM" id="Phobius"/>
    </source>
</evidence>
<evidence type="ECO:0000256" key="3">
    <source>
        <dbReference type="ARBA" id="ARBA00022448"/>
    </source>
</evidence>
<keyword evidence="7 8" id="KW-0472">Membrane</keyword>
<feature type="transmembrane region" description="Helical" evidence="8">
    <location>
        <begin position="170"/>
        <end position="187"/>
    </location>
</feature>
<sequence>MTLPEQAPEIAAPAASAMLQPDPAETRKGVAAALGAYLLWGFLPILFRLLDSVGAVLIVAERTIWSLVLLAAIIGFSGGFAEVRAMLADWRRLRVIALSAVLLVANWLLYVWAVESGQLLEASFGYFINPLVSVAIGMVLLGERQNRLQTLAIMIAVIAILIQAAGLGKVPFIALGLALSFGFYGYIRKTAHAGPATGLFAETAVVAPFAMAFILFDMIGNGPGAHADPTLMLLLVLTGPATAVPLLLFAYGVRRLRLTTIGMFQYLAPSIQFLVAIYLFGETLNELRLLSFALIWLSLMVFSYDGLRRRSRGGGADGLSGARAG</sequence>
<evidence type="ECO:0000313" key="11">
    <source>
        <dbReference type="Proteomes" id="UP001595613"/>
    </source>
</evidence>
<dbReference type="InterPro" id="IPR004626">
    <property type="entry name" value="RarD"/>
</dbReference>
<dbReference type="RefSeq" id="WP_380094013.1">
    <property type="nucleotide sequence ID" value="NZ_JBHRYD010000001.1"/>
</dbReference>
<accession>A0ABV7WVT8</accession>
<evidence type="ECO:0000259" key="9">
    <source>
        <dbReference type="Pfam" id="PF00892"/>
    </source>
</evidence>
<dbReference type="InterPro" id="IPR000620">
    <property type="entry name" value="EamA_dom"/>
</dbReference>
<evidence type="ECO:0000256" key="5">
    <source>
        <dbReference type="ARBA" id="ARBA00022692"/>
    </source>
</evidence>
<reference evidence="11" key="1">
    <citation type="journal article" date="2019" name="Int. J. Syst. Evol. Microbiol.">
        <title>The Global Catalogue of Microorganisms (GCM) 10K type strain sequencing project: providing services to taxonomists for standard genome sequencing and annotation.</title>
        <authorList>
            <consortium name="The Broad Institute Genomics Platform"/>
            <consortium name="The Broad Institute Genome Sequencing Center for Infectious Disease"/>
            <person name="Wu L."/>
            <person name="Ma J."/>
        </authorList>
    </citation>
    <scope>NUCLEOTIDE SEQUENCE [LARGE SCALE GENOMIC DNA]</scope>
    <source>
        <strain evidence="11">KCTC 42281</strain>
    </source>
</reference>
<keyword evidence="11" id="KW-1185">Reference proteome</keyword>
<protein>
    <submittedName>
        <fullName evidence="10">EamA family transporter RarD</fullName>
    </submittedName>
</protein>
<keyword evidence="5 8" id="KW-0812">Transmembrane</keyword>
<dbReference type="NCBIfam" id="TIGR00688">
    <property type="entry name" value="rarD"/>
    <property type="match status" value="1"/>
</dbReference>
<feature type="transmembrane region" description="Helical" evidence="8">
    <location>
        <begin position="199"/>
        <end position="219"/>
    </location>
</feature>
<feature type="transmembrane region" description="Helical" evidence="8">
    <location>
        <begin position="124"/>
        <end position="141"/>
    </location>
</feature>
<feature type="transmembrane region" description="Helical" evidence="8">
    <location>
        <begin position="62"/>
        <end position="81"/>
    </location>
</feature>
<comment type="subcellular location">
    <subcellularLocation>
        <location evidence="1">Cell membrane</location>
        <topology evidence="1">Multi-pass membrane protein</topology>
    </subcellularLocation>
</comment>
<feature type="transmembrane region" description="Helical" evidence="8">
    <location>
        <begin position="263"/>
        <end position="281"/>
    </location>
</feature>
<name>A0ABV7WVT8_9HYPH</name>